<dbReference type="Pfam" id="PF18155">
    <property type="entry name" value="pPIWI_RE_Z"/>
    <property type="match status" value="1"/>
</dbReference>
<accession>A0A939GNL6</accession>
<reference evidence="2" key="1">
    <citation type="submission" date="2021-03" db="EMBL/GenBank/DDBJ databases">
        <title>Fibrella sp. HMF5335 genome sequencing and assembly.</title>
        <authorList>
            <person name="Kang H."/>
            <person name="Kim H."/>
            <person name="Bae S."/>
            <person name="Joh K."/>
        </authorList>
    </citation>
    <scope>NUCLEOTIDE SEQUENCE</scope>
    <source>
        <strain evidence="2">HMF5335</strain>
    </source>
</reference>
<protein>
    <recommendedName>
        <fullName evidence="1">pPIWI-RE three-gene island domain-containing protein</fullName>
    </recommendedName>
</protein>
<keyword evidence="3" id="KW-1185">Reference proteome</keyword>
<organism evidence="2 3">
    <name type="scientific">Fibrella rubiginis</name>
    <dbReference type="NCBI Taxonomy" id="2817060"/>
    <lineage>
        <taxon>Bacteria</taxon>
        <taxon>Pseudomonadati</taxon>
        <taxon>Bacteroidota</taxon>
        <taxon>Cytophagia</taxon>
        <taxon>Cytophagales</taxon>
        <taxon>Spirosomataceae</taxon>
        <taxon>Fibrella</taxon>
    </lineage>
</organism>
<gene>
    <name evidence="2" type="ORF">J2I47_24620</name>
</gene>
<dbReference type="AlphaFoldDB" id="A0A939GNL6"/>
<name>A0A939GNL6_9BACT</name>
<dbReference type="Proteomes" id="UP000664034">
    <property type="component" value="Unassembled WGS sequence"/>
</dbReference>
<dbReference type="EMBL" id="JAFMYV010000017">
    <property type="protein sequence ID" value="MBO0939753.1"/>
    <property type="molecule type" value="Genomic_DNA"/>
</dbReference>
<dbReference type="RefSeq" id="WP_207367285.1">
    <property type="nucleotide sequence ID" value="NZ_JAFMYV010000017.1"/>
</dbReference>
<dbReference type="InterPro" id="IPR055254">
    <property type="entry name" value="pPIWI_RE_Z"/>
</dbReference>
<sequence>MNSSFVSSLSVATVLSPARFGWQEPLATRIRHQHRLAGQSANRLLNIELGLFLLTELLPMAPPEALPDLLNGHGPAYDGRPVWSPKQHRLLSRARALLLPYQHRSVWFSALQKYDAWPADARLFALGQSGAITYVAPNHIQRERLTLFWRAVV</sequence>
<proteinExistence type="predicted"/>
<evidence type="ECO:0000313" key="2">
    <source>
        <dbReference type="EMBL" id="MBO0939753.1"/>
    </source>
</evidence>
<evidence type="ECO:0000313" key="3">
    <source>
        <dbReference type="Proteomes" id="UP000664034"/>
    </source>
</evidence>
<comment type="caution">
    <text evidence="2">The sequence shown here is derived from an EMBL/GenBank/DDBJ whole genome shotgun (WGS) entry which is preliminary data.</text>
</comment>
<feature type="domain" description="pPIWI-RE three-gene island" evidence="1">
    <location>
        <begin position="39"/>
        <end position="146"/>
    </location>
</feature>
<evidence type="ECO:0000259" key="1">
    <source>
        <dbReference type="Pfam" id="PF18155"/>
    </source>
</evidence>